<name>A0AAV5AX76_9FLAO</name>
<evidence type="ECO:0008006" key="5">
    <source>
        <dbReference type="Google" id="ProtNLM"/>
    </source>
</evidence>
<dbReference type="Proteomes" id="UP001208692">
    <property type="component" value="Unassembled WGS sequence"/>
</dbReference>
<sequence length="152" mass="17870">MEKIYTVFIIFTLTSCQLTNKEKKESISFNHNESITISKDTIRINKEIVLFVDTMFGLDSLKKTFKNLDDFYTMADDANYYMSEAQNFIENKKIDTLSIINNKIIIFDNRDTINSKKLPLWSLVLYSKGKKPKIIYPIDISNEYDKYFGRSK</sequence>
<organism evidence="1 3">
    <name type="scientific">Capnocytophaga catalasegens</name>
    <dbReference type="NCBI Taxonomy" id="1004260"/>
    <lineage>
        <taxon>Bacteria</taxon>
        <taxon>Pseudomonadati</taxon>
        <taxon>Bacteroidota</taxon>
        <taxon>Flavobacteriia</taxon>
        <taxon>Flavobacteriales</taxon>
        <taxon>Flavobacteriaceae</taxon>
        <taxon>Capnocytophaga</taxon>
    </lineage>
</organism>
<protein>
    <recommendedName>
        <fullName evidence="5">Lipoprotein</fullName>
    </recommendedName>
</protein>
<keyword evidence="4" id="KW-1185">Reference proteome</keyword>
<gene>
    <name evidence="1" type="ORF">RCZ15_10310</name>
    <name evidence="2" type="ORF">RCZ16_06980</name>
</gene>
<accession>A0AAV5AX76</accession>
<proteinExistence type="predicted"/>
<dbReference type="EMBL" id="BQKB01000012">
    <property type="protein sequence ID" value="GJM52381.1"/>
    <property type="molecule type" value="Genomic_DNA"/>
</dbReference>
<dbReference type="EMBL" id="BQKA01000019">
    <property type="protein sequence ID" value="GJM50057.1"/>
    <property type="molecule type" value="Genomic_DNA"/>
</dbReference>
<evidence type="ECO:0000313" key="4">
    <source>
        <dbReference type="Proteomes" id="UP001208692"/>
    </source>
</evidence>
<evidence type="ECO:0000313" key="1">
    <source>
        <dbReference type="EMBL" id="GJM50057.1"/>
    </source>
</evidence>
<dbReference type="RefSeq" id="WP_264847545.1">
    <property type="nucleotide sequence ID" value="NZ_BPMA01000063.1"/>
</dbReference>
<evidence type="ECO:0000313" key="3">
    <source>
        <dbReference type="Proteomes" id="UP001207736"/>
    </source>
</evidence>
<dbReference type="Proteomes" id="UP001207736">
    <property type="component" value="Unassembled WGS sequence"/>
</dbReference>
<dbReference type="PROSITE" id="PS51257">
    <property type="entry name" value="PROKAR_LIPOPROTEIN"/>
    <property type="match status" value="1"/>
</dbReference>
<reference evidence="1 4" key="1">
    <citation type="submission" date="2021-11" db="EMBL/GenBank/DDBJ databases">
        <title>Draft genome sequence of Capnocytophaga sp. strain KC07075 isolated from cat oral cavity.</title>
        <authorList>
            <person name="Suzuki M."/>
            <person name="Imaoka K."/>
            <person name="Kimura M."/>
            <person name="Morikawa S."/>
            <person name="Maeda K."/>
        </authorList>
    </citation>
    <scope>NUCLEOTIDE SEQUENCE</scope>
    <source>
        <strain evidence="1">KC07075</strain>
        <strain evidence="2 4">KC07079</strain>
    </source>
</reference>
<evidence type="ECO:0000313" key="2">
    <source>
        <dbReference type="EMBL" id="GJM52381.1"/>
    </source>
</evidence>
<dbReference type="AlphaFoldDB" id="A0AAV5AX76"/>
<comment type="caution">
    <text evidence="1">The sequence shown here is derived from an EMBL/GenBank/DDBJ whole genome shotgun (WGS) entry which is preliminary data.</text>
</comment>